<dbReference type="eggNOG" id="COG3467">
    <property type="taxonomic scope" value="Bacteria"/>
</dbReference>
<evidence type="ECO:0000256" key="1">
    <source>
        <dbReference type="ARBA" id="ARBA00023002"/>
    </source>
</evidence>
<dbReference type="InterPro" id="IPR011576">
    <property type="entry name" value="Pyridox_Oxase_N"/>
</dbReference>
<accession>C7MV52</accession>
<sequence>MRMQASVARRLFATARVARLATADAEGVPHLVPVTFAMDGEDVVSAVDAKPKTTAALRRLRNITANPRVSVLVDHYEEDWSRLWWVRADGHATVAHTDERAIAALTAKYPPYLRTPPAGPVVRIRITTWRGWSASSDVPTPDRFAGCPPYQR</sequence>
<dbReference type="AlphaFoldDB" id="C7MV52"/>
<dbReference type="Gene3D" id="2.30.110.10">
    <property type="entry name" value="Electron Transport, Fmn-binding Protein, Chain A"/>
    <property type="match status" value="1"/>
</dbReference>
<dbReference type="InterPro" id="IPR019967">
    <property type="entry name" value="F420-dep_enz_PPOX_Rv0121"/>
</dbReference>
<dbReference type="NCBIfam" id="TIGR03668">
    <property type="entry name" value="Rv0121_F420"/>
    <property type="match status" value="1"/>
</dbReference>
<name>C7MV52_SACVD</name>
<dbReference type="PANTHER" id="PTHR35176">
    <property type="entry name" value="HEME OXYGENASE HI_0854-RELATED"/>
    <property type="match status" value="1"/>
</dbReference>
<evidence type="ECO:0000313" key="4">
    <source>
        <dbReference type="Proteomes" id="UP000000841"/>
    </source>
</evidence>
<evidence type="ECO:0000313" key="3">
    <source>
        <dbReference type="EMBL" id="ACU97004.1"/>
    </source>
</evidence>
<feature type="domain" description="Pyridoxamine 5'-phosphate oxidase N-terminal" evidence="2">
    <location>
        <begin position="9"/>
        <end position="132"/>
    </location>
</feature>
<dbReference type="InterPro" id="IPR012349">
    <property type="entry name" value="Split_barrel_FMN-bd"/>
</dbReference>
<proteinExistence type="predicted"/>
<dbReference type="GO" id="GO:0070967">
    <property type="term" value="F:coenzyme F420 binding"/>
    <property type="evidence" value="ECO:0007669"/>
    <property type="project" value="TreeGrafter"/>
</dbReference>
<protein>
    <submittedName>
        <fullName evidence="3">Pyridoxamine 5'-phosphate oxidase</fullName>
    </submittedName>
</protein>
<gene>
    <name evidence="3" type="ordered locus">Svir_19860</name>
</gene>
<dbReference type="RefSeq" id="WP_015786317.1">
    <property type="nucleotide sequence ID" value="NC_013159.1"/>
</dbReference>
<dbReference type="GO" id="GO:0005829">
    <property type="term" value="C:cytosol"/>
    <property type="evidence" value="ECO:0007669"/>
    <property type="project" value="TreeGrafter"/>
</dbReference>
<evidence type="ECO:0000259" key="2">
    <source>
        <dbReference type="Pfam" id="PF01243"/>
    </source>
</evidence>
<dbReference type="SUPFAM" id="SSF50475">
    <property type="entry name" value="FMN-binding split barrel"/>
    <property type="match status" value="1"/>
</dbReference>
<dbReference type="Pfam" id="PF01243">
    <property type="entry name" value="PNPOx_N"/>
    <property type="match status" value="1"/>
</dbReference>
<reference evidence="3 4" key="1">
    <citation type="journal article" date="2009" name="Stand. Genomic Sci.">
        <title>Complete genome sequence of Saccharomonospora viridis type strain (P101).</title>
        <authorList>
            <person name="Pati A."/>
            <person name="Sikorski J."/>
            <person name="Nolan M."/>
            <person name="Lapidus A."/>
            <person name="Copeland A."/>
            <person name="Glavina Del Rio T."/>
            <person name="Lucas S."/>
            <person name="Chen F."/>
            <person name="Tice H."/>
            <person name="Pitluck S."/>
            <person name="Cheng J.F."/>
            <person name="Chertkov O."/>
            <person name="Brettin T."/>
            <person name="Han C."/>
            <person name="Detter J.C."/>
            <person name="Kuske C."/>
            <person name="Bruce D."/>
            <person name="Goodwin L."/>
            <person name="Chain P."/>
            <person name="D'haeseleer P."/>
            <person name="Chen A."/>
            <person name="Palaniappan K."/>
            <person name="Ivanova N."/>
            <person name="Mavromatis K."/>
            <person name="Mikhailova N."/>
            <person name="Rohde M."/>
            <person name="Tindall B.J."/>
            <person name="Goker M."/>
            <person name="Bristow J."/>
            <person name="Eisen J.A."/>
            <person name="Markowitz V."/>
            <person name="Hugenholtz P."/>
            <person name="Kyrpides N.C."/>
            <person name="Klenk H.P."/>
        </authorList>
    </citation>
    <scope>NUCLEOTIDE SEQUENCE [LARGE SCALE GENOMIC DNA]</scope>
    <source>
        <strain evidence="4">ATCC 15386 / DSM 43017 / JCM 3036 / NBRC 12207 / P101</strain>
    </source>
</reference>
<keyword evidence="4" id="KW-1185">Reference proteome</keyword>
<keyword evidence="1" id="KW-0560">Oxidoreductase</keyword>
<dbReference type="PANTHER" id="PTHR35176:SF2">
    <property type="entry name" value="F420H(2)-DEPENDENT REDUCTASE RV1155"/>
    <property type="match status" value="1"/>
</dbReference>
<dbReference type="Proteomes" id="UP000000841">
    <property type="component" value="Chromosome"/>
</dbReference>
<dbReference type="EMBL" id="CP001683">
    <property type="protein sequence ID" value="ACU97004.1"/>
    <property type="molecule type" value="Genomic_DNA"/>
</dbReference>
<organism evidence="3 4">
    <name type="scientific">Saccharomonospora viridis (strain ATCC 15386 / DSM 43017 / JCM 3036 / CCUG 5913 / NBRC 12207 / NCIMB 9602 / P101)</name>
    <name type="common">Thermoactinomyces viridis</name>
    <dbReference type="NCBI Taxonomy" id="471857"/>
    <lineage>
        <taxon>Bacteria</taxon>
        <taxon>Bacillati</taxon>
        <taxon>Actinomycetota</taxon>
        <taxon>Actinomycetes</taxon>
        <taxon>Pseudonocardiales</taxon>
        <taxon>Pseudonocardiaceae</taxon>
        <taxon>Saccharomonospora</taxon>
    </lineage>
</organism>
<dbReference type="KEGG" id="svi:Svir_19860"/>
<dbReference type="InterPro" id="IPR052019">
    <property type="entry name" value="F420H2_bilvrd_red/Heme_oxyg"/>
</dbReference>
<dbReference type="STRING" id="471857.Svir_19860"/>
<dbReference type="HOGENOM" id="CLU_115786_0_0_11"/>
<dbReference type="GO" id="GO:0016627">
    <property type="term" value="F:oxidoreductase activity, acting on the CH-CH group of donors"/>
    <property type="evidence" value="ECO:0007669"/>
    <property type="project" value="TreeGrafter"/>
</dbReference>